<dbReference type="HOGENOM" id="CLU_1174389_0_0_11"/>
<evidence type="ECO:0000313" key="2">
    <source>
        <dbReference type="EMBL" id="AAK48137.1"/>
    </source>
</evidence>
<gene>
    <name evidence="2" type="ordered locus">MT3770</name>
</gene>
<feature type="region of interest" description="Disordered" evidence="1">
    <location>
        <begin position="1"/>
        <end position="101"/>
    </location>
</feature>
<accession>Q8VIV7</accession>
<keyword evidence="3" id="KW-1185">Reference proteome</keyword>
<feature type="compositionally biased region" description="Basic and acidic residues" evidence="1">
    <location>
        <begin position="60"/>
        <end position="79"/>
    </location>
</feature>
<protein>
    <submittedName>
        <fullName evidence="2">Uncharacterized protein</fullName>
    </submittedName>
</protein>
<proteinExistence type="predicted"/>
<evidence type="ECO:0000313" key="3">
    <source>
        <dbReference type="Proteomes" id="UP000001020"/>
    </source>
</evidence>
<dbReference type="EMBL" id="AE000516">
    <property type="protein sequence ID" value="AAK48137.1"/>
    <property type="molecule type" value="Genomic_DNA"/>
</dbReference>
<dbReference type="AlphaFoldDB" id="Q8VIV7"/>
<organism evidence="2 3">
    <name type="scientific">Mycobacterium tuberculosis (strain CDC 1551 / Oshkosh)</name>
    <dbReference type="NCBI Taxonomy" id="83331"/>
    <lineage>
        <taxon>Bacteria</taxon>
        <taxon>Bacillati</taxon>
        <taxon>Actinomycetota</taxon>
        <taxon>Actinomycetes</taxon>
        <taxon>Mycobacteriales</taxon>
        <taxon>Mycobacteriaceae</taxon>
        <taxon>Mycobacterium</taxon>
        <taxon>Mycobacterium tuberculosis complex</taxon>
    </lineage>
</organism>
<feature type="compositionally biased region" description="Basic and acidic residues" evidence="1">
    <location>
        <begin position="34"/>
        <end position="50"/>
    </location>
</feature>
<reference evidence="2 3" key="1">
    <citation type="journal article" date="2002" name="J. Bacteriol.">
        <title>Whole-genome comparison of Mycobacterium tuberculosis clinical and laboratory strains.</title>
        <authorList>
            <person name="Fleischmann R.D."/>
            <person name="Alland D."/>
            <person name="Eisen J.A."/>
            <person name="Carpenter L."/>
            <person name="White O."/>
            <person name="Peterson J."/>
            <person name="DeBoy R."/>
            <person name="Dodson R."/>
            <person name="Gwinn M."/>
            <person name="Haft D."/>
            <person name="Hickey E."/>
            <person name="Kolonay J.F."/>
            <person name="Nelson W.C."/>
            <person name="Umayam L.A."/>
            <person name="Ermolaeva M."/>
            <person name="Salzberg S.L."/>
            <person name="Delcher A."/>
            <person name="Utterback T."/>
            <person name="Weidman J."/>
            <person name="Khouri H."/>
            <person name="Gill J."/>
            <person name="Mikula A."/>
            <person name="Bishai W."/>
            <person name="Jacobs Jr W.R.Jr."/>
            <person name="Venter J.C."/>
            <person name="Fraser C.M."/>
        </authorList>
    </citation>
    <scope>NUCLEOTIDE SEQUENCE [LARGE SCALE GENOMIC DNA]</scope>
    <source>
        <strain evidence="3">CDC 1551 / Oshkosh</strain>
    </source>
</reference>
<name>Q8VIV7_MYCTO</name>
<evidence type="ECO:0000256" key="1">
    <source>
        <dbReference type="SAM" id="MobiDB-lite"/>
    </source>
</evidence>
<sequence>MARGKCGARLFDRRNGLPRSPDAPDFQETQEGQHGGDHDHYGEHEQESHPAPDPGIEQFGDEKEEKEGGVEPDHQRGDEENTAGQSLLDVPGDLGAGQLDLGSDQRRHLRCRVFDQVTDRRLSRSGVRVGQRNRGQRAGHTVLAIDLAHRRSSRFDCSARPRQRRYPTLGRHPARIVAELGSIARLLLGPSSGPHRRRAVRLASRFMLPCGAVPYEASQHQGRRDRVSHVLTCAAV</sequence>
<dbReference type="KEGG" id="mtc:MT3770"/>
<dbReference type="Proteomes" id="UP000001020">
    <property type="component" value="Chromosome"/>
</dbReference>